<dbReference type="GO" id="GO:0006352">
    <property type="term" value="P:DNA-templated transcription initiation"/>
    <property type="evidence" value="ECO:0007669"/>
    <property type="project" value="InterPro"/>
</dbReference>
<evidence type="ECO:0000256" key="3">
    <source>
        <dbReference type="ARBA" id="ARBA00023082"/>
    </source>
</evidence>
<dbReference type="AlphaFoldDB" id="A0A518CN82"/>
<gene>
    <name evidence="7" type="primary">sigW_5</name>
    <name evidence="7" type="ORF">Pla110_24180</name>
</gene>
<sequence>MIAETENELLKLVLATQRGDQDAANELVRQFEPMVFSVALKRLRNRSEASEVAQEVFIQVFRKLDQLREPERFAGWIKKIAVRMSINRAVRKPPETLQSNETFQALKIEPTNPLEEILKDERADQVRGSLNRLRDLDRKTLIAFYFEGQSLKEMSDQFESPIGTIKRRLHTARNRLKEELLNGSAI</sequence>
<dbReference type="PANTHER" id="PTHR43133">
    <property type="entry name" value="RNA POLYMERASE ECF-TYPE SIGMA FACTO"/>
    <property type="match status" value="1"/>
</dbReference>
<dbReference type="InterPro" id="IPR014284">
    <property type="entry name" value="RNA_pol_sigma-70_dom"/>
</dbReference>
<dbReference type="Gene3D" id="1.10.1740.10">
    <property type="match status" value="1"/>
</dbReference>
<dbReference type="Gene3D" id="1.10.10.10">
    <property type="entry name" value="Winged helix-like DNA-binding domain superfamily/Winged helix DNA-binding domain"/>
    <property type="match status" value="1"/>
</dbReference>
<dbReference type="SUPFAM" id="SSF88659">
    <property type="entry name" value="Sigma3 and sigma4 domains of RNA polymerase sigma factors"/>
    <property type="match status" value="1"/>
</dbReference>
<keyword evidence="8" id="KW-1185">Reference proteome</keyword>
<dbReference type="InterPro" id="IPR013324">
    <property type="entry name" value="RNA_pol_sigma_r3/r4-like"/>
</dbReference>
<dbReference type="GO" id="GO:0003677">
    <property type="term" value="F:DNA binding"/>
    <property type="evidence" value="ECO:0007669"/>
    <property type="project" value="InterPro"/>
</dbReference>
<keyword evidence="2" id="KW-0805">Transcription regulation</keyword>
<dbReference type="KEGG" id="plon:Pla110_24180"/>
<feature type="domain" description="RNA polymerase sigma factor 70 region 4 type 2" evidence="6">
    <location>
        <begin position="125"/>
        <end position="176"/>
    </location>
</feature>
<feature type="domain" description="RNA polymerase sigma-70 region 2" evidence="5">
    <location>
        <begin position="27"/>
        <end position="89"/>
    </location>
</feature>
<organism evidence="7 8">
    <name type="scientific">Polystyrenella longa</name>
    <dbReference type="NCBI Taxonomy" id="2528007"/>
    <lineage>
        <taxon>Bacteria</taxon>
        <taxon>Pseudomonadati</taxon>
        <taxon>Planctomycetota</taxon>
        <taxon>Planctomycetia</taxon>
        <taxon>Planctomycetales</taxon>
        <taxon>Planctomycetaceae</taxon>
        <taxon>Polystyrenella</taxon>
    </lineage>
</organism>
<accession>A0A518CN82</accession>
<dbReference type="Pfam" id="PF04542">
    <property type="entry name" value="Sigma70_r2"/>
    <property type="match status" value="1"/>
</dbReference>
<keyword evidence="3" id="KW-0731">Sigma factor</keyword>
<evidence type="ECO:0000256" key="4">
    <source>
        <dbReference type="ARBA" id="ARBA00023163"/>
    </source>
</evidence>
<evidence type="ECO:0000313" key="8">
    <source>
        <dbReference type="Proteomes" id="UP000317178"/>
    </source>
</evidence>
<dbReference type="InterPro" id="IPR013249">
    <property type="entry name" value="RNA_pol_sigma70_r4_t2"/>
</dbReference>
<reference evidence="7 8" key="1">
    <citation type="submission" date="2019-02" db="EMBL/GenBank/DDBJ databases">
        <title>Deep-cultivation of Planctomycetes and their phenomic and genomic characterization uncovers novel biology.</title>
        <authorList>
            <person name="Wiegand S."/>
            <person name="Jogler M."/>
            <person name="Boedeker C."/>
            <person name="Pinto D."/>
            <person name="Vollmers J."/>
            <person name="Rivas-Marin E."/>
            <person name="Kohn T."/>
            <person name="Peeters S.H."/>
            <person name="Heuer A."/>
            <person name="Rast P."/>
            <person name="Oberbeckmann S."/>
            <person name="Bunk B."/>
            <person name="Jeske O."/>
            <person name="Meyerdierks A."/>
            <person name="Storesund J.E."/>
            <person name="Kallscheuer N."/>
            <person name="Luecker S."/>
            <person name="Lage O.M."/>
            <person name="Pohl T."/>
            <person name="Merkel B.J."/>
            <person name="Hornburger P."/>
            <person name="Mueller R.-W."/>
            <person name="Bruemmer F."/>
            <person name="Labrenz M."/>
            <person name="Spormann A.M."/>
            <person name="Op den Camp H."/>
            <person name="Overmann J."/>
            <person name="Amann R."/>
            <person name="Jetten M.S.M."/>
            <person name="Mascher T."/>
            <person name="Medema M.H."/>
            <person name="Devos D.P."/>
            <person name="Kaster A.-K."/>
            <person name="Ovreas L."/>
            <person name="Rohde M."/>
            <person name="Galperin M.Y."/>
            <person name="Jogler C."/>
        </authorList>
    </citation>
    <scope>NUCLEOTIDE SEQUENCE [LARGE SCALE GENOMIC DNA]</scope>
    <source>
        <strain evidence="7 8">Pla110</strain>
    </source>
</reference>
<dbReference type="PANTHER" id="PTHR43133:SF51">
    <property type="entry name" value="RNA POLYMERASE SIGMA FACTOR"/>
    <property type="match status" value="1"/>
</dbReference>
<dbReference type="NCBIfam" id="TIGR02937">
    <property type="entry name" value="sigma70-ECF"/>
    <property type="match status" value="1"/>
</dbReference>
<name>A0A518CN82_9PLAN</name>
<evidence type="ECO:0000256" key="2">
    <source>
        <dbReference type="ARBA" id="ARBA00023015"/>
    </source>
</evidence>
<dbReference type="InterPro" id="IPR039425">
    <property type="entry name" value="RNA_pol_sigma-70-like"/>
</dbReference>
<dbReference type="Pfam" id="PF08281">
    <property type="entry name" value="Sigma70_r4_2"/>
    <property type="match status" value="1"/>
</dbReference>
<dbReference type="EMBL" id="CP036281">
    <property type="protein sequence ID" value="QDU80686.1"/>
    <property type="molecule type" value="Genomic_DNA"/>
</dbReference>
<protein>
    <submittedName>
        <fullName evidence="7">ECF RNA polymerase sigma factor SigW</fullName>
    </submittedName>
</protein>
<dbReference type="RefSeq" id="WP_144995937.1">
    <property type="nucleotide sequence ID" value="NZ_CP036281.1"/>
</dbReference>
<evidence type="ECO:0000313" key="7">
    <source>
        <dbReference type="EMBL" id="QDU80686.1"/>
    </source>
</evidence>
<dbReference type="OrthoDB" id="9795666at2"/>
<evidence type="ECO:0000259" key="6">
    <source>
        <dbReference type="Pfam" id="PF08281"/>
    </source>
</evidence>
<dbReference type="InterPro" id="IPR007627">
    <property type="entry name" value="RNA_pol_sigma70_r2"/>
</dbReference>
<keyword evidence="4" id="KW-0804">Transcription</keyword>
<dbReference type="InterPro" id="IPR036388">
    <property type="entry name" value="WH-like_DNA-bd_sf"/>
</dbReference>
<proteinExistence type="inferred from homology"/>
<dbReference type="Proteomes" id="UP000317178">
    <property type="component" value="Chromosome"/>
</dbReference>
<dbReference type="GO" id="GO:0016987">
    <property type="term" value="F:sigma factor activity"/>
    <property type="evidence" value="ECO:0007669"/>
    <property type="project" value="UniProtKB-KW"/>
</dbReference>
<evidence type="ECO:0000256" key="1">
    <source>
        <dbReference type="ARBA" id="ARBA00010641"/>
    </source>
</evidence>
<evidence type="ECO:0000259" key="5">
    <source>
        <dbReference type="Pfam" id="PF04542"/>
    </source>
</evidence>
<comment type="similarity">
    <text evidence="1">Belongs to the sigma-70 factor family. ECF subfamily.</text>
</comment>
<dbReference type="InterPro" id="IPR013325">
    <property type="entry name" value="RNA_pol_sigma_r2"/>
</dbReference>
<dbReference type="SUPFAM" id="SSF88946">
    <property type="entry name" value="Sigma2 domain of RNA polymerase sigma factors"/>
    <property type="match status" value="1"/>
</dbReference>